<comment type="caution">
    <text evidence="1">The sequence shown here is derived from an EMBL/GenBank/DDBJ whole genome shotgun (WGS) entry which is preliminary data.</text>
</comment>
<accession>A0ACB7T0Z8</accession>
<evidence type="ECO:0000313" key="1">
    <source>
        <dbReference type="EMBL" id="KAH6939786.1"/>
    </source>
</evidence>
<gene>
    <name evidence="1" type="ORF">HPB50_021608</name>
</gene>
<dbReference type="EMBL" id="CM023482">
    <property type="protein sequence ID" value="KAH6939786.1"/>
    <property type="molecule type" value="Genomic_DNA"/>
</dbReference>
<name>A0ACB7T0Z8_HYAAI</name>
<keyword evidence="2" id="KW-1185">Reference proteome</keyword>
<protein>
    <submittedName>
        <fullName evidence="1">Uncharacterized protein</fullName>
    </submittedName>
</protein>
<proteinExistence type="predicted"/>
<reference evidence="1" key="1">
    <citation type="submission" date="2020-05" db="EMBL/GenBank/DDBJ databases">
        <title>Large-scale comparative analyses of tick genomes elucidate their genetic diversity and vector capacities.</title>
        <authorList>
            <person name="Jia N."/>
            <person name="Wang J."/>
            <person name="Shi W."/>
            <person name="Du L."/>
            <person name="Sun Y."/>
            <person name="Zhan W."/>
            <person name="Jiang J."/>
            <person name="Wang Q."/>
            <person name="Zhang B."/>
            <person name="Ji P."/>
            <person name="Sakyi L.B."/>
            <person name="Cui X."/>
            <person name="Yuan T."/>
            <person name="Jiang B."/>
            <person name="Yang W."/>
            <person name="Lam T.T.-Y."/>
            <person name="Chang Q."/>
            <person name="Ding S."/>
            <person name="Wang X."/>
            <person name="Zhu J."/>
            <person name="Ruan X."/>
            <person name="Zhao L."/>
            <person name="Wei J."/>
            <person name="Que T."/>
            <person name="Du C."/>
            <person name="Cheng J."/>
            <person name="Dai P."/>
            <person name="Han X."/>
            <person name="Huang E."/>
            <person name="Gao Y."/>
            <person name="Liu J."/>
            <person name="Shao H."/>
            <person name="Ye R."/>
            <person name="Li L."/>
            <person name="Wei W."/>
            <person name="Wang X."/>
            <person name="Wang C."/>
            <person name="Yang T."/>
            <person name="Huo Q."/>
            <person name="Li W."/>
            <person name="Guo W."/>
            <person name="Chen H."/>
            <person name="Zhou L."/>
            <person name="Ni X."/>
            <person name="Tian J."/>
            <person name="Zhou Y."/>
            <person name="Sheng Y."/>
            <person name="Liu T."/>
            <person name="Pan Y."/>
            <person name="Xia L."/>
            <person name="Li J."/>
            <person name="Zhao F."/>
            <person name="Cao W."/>
        </authorList>
    </citation>
    <scope>NUCLEOTIDE SEQUENCE</scope>
    <source>
        <strain evidence="1">Hyas-2018</strain>
    </source>
</reference>
<dbReference type="Proteomes" id="UP000821845">
    <property type="component" value="Chromosome 2"/>
</dbReference>
<organism evidence="1 2">
    <name type="scientific">Hyalomma asiaticum</name>
    <name type="common">Tick</name>
    <dbReference type="NCBI Taxonomy" id="266040"/>
    <lineage>
        <taxon>Eukaryota</taxon>
        <taxon>Metazoa</taxon>
        <taxon>Ecdysozoa</taxon>
        <taxon>Arthropoda</taxon>
        <taxon>Chelicerata</taxon>
        <taxon>Arachnida</taxon>
        <taxon>Acari</taxon>
        <taxon>Parasitiformes</taxon>
        <taxon>Ixodida</taxon>
        <taxon>Ixodoidea</taxon>
        <taxon>Ixodidae</taxon>
        <taxon>Hyalomminae</taxon>
        <taxon>Hyalomma</taxon>
    </lineage>
</organism>
<evidence type="ECO:0000313" key="2">
    <source>
        <dbReference type="Proteomes" id="UP000821845"/>
    </source>
</evidence>
<sequence length="302" mass="32270">MDATSTLRALLLLGGNLVAGPFVYWLHIRADVRQVWLVYHRTALLFSGGALFGISFVDMLDSGSRMMKQAGTFEKPVAEIVVCIGFGVALCLQQLVTVLSDWAQRRRMSRSVSATESTILSSCSQNVDYGATESTCAIHGRRQEDKPLPHVGLWASLQALACLCIYYTLHCLILGRLPDQATAEASNSFKDAEVNTVLGSVALAVVLYSSEPRPTALLAASFLPAALPTLAYAVGCFTTSWSVSILYVGIADTFCCGVLLCASILGVVCPYSRSKTGCNSFPPAAAGLVCSILVRFALPGVW</sequence>